<evidence type="ECO:0000259" key="2">
    <source>
        <dbReference type="SMART" id="SM00966"/>
    </source>
</evidence>
<dbReference type="Proteomes" id="UP000232638">
    <property type="component" value="Chromosome"/>
</dbReference>
<dbReference type="GO" id="GO:0003677">
    <property type="term" value="F:DNA binding"/>
    <property type="evidence" value="ECO:0007669"/>
    <property type="project" value="InterPro"/>
</dbReference>
<dbReference type="InterPro" id="IPR037914">
    <property type="entry name" value="SpoVT-AbrB_sf"/>
</dbReference>
<dbReference type="InterPro" id="IPR007159">
    <property type="entry name" value="SpoVT-AbrB_dom"/>
</dbReference>
<name>A0A2K8U3J2_9GAMM</name>
<feature type="domain" description="SpoVT-AbrB" evidence="2">
    <location>
        <begin position="10"/>
        <end position="50"/>
    </location>
</feature>
<dbReference type="PANTHER" id="PTHR37550:SF1">
    <property type="entry name" value="SSL1300 PROTEIN"/>
    <property type="match status" value="1"/>
</dbReference>
<accession>A0A2K8U3J2</accession>
<dbReference type="AlphaFoldDB" id="A0A2K8U3J2"/>
<dbReference type="SMART" id="SM00966">
    <property type="entry name" value="SpoVT_AbrB"/>
    <property type="match status" value="1"/>
</dbReference>
<reference evidence="3 4" key="1">
    <citation type="submission" date="2017-03" db="EMBL/GenBank/DDBJ databases">
        <title>Complete genome sequence of Candidatus 'Thiodictyon syntrophicum' sp. nov. strain Cad16T, a photolithoautotroph purple sulfur bacterium isolated from an alpine meromictic lake.</title>
        <authorList>
            <person name="Luedin S.M."/>
            <person name="Pothier J.F."/>
            <person name="Danza F."/>
            <person name="Storelli N."/>
            <person name="Wittwer M."/>
            <person name="Tonolla M."/>
        </authorList>
    </citation>
    <scope>NUCLEOTIDE SEQUENCE [LARGE SCALE GENOMIC DNA]</scope>
    <source>
        <strain evidence="3 4">Cad16T</strain>
    </source>
</reference>
<organism evidence="3 4">
    <name type="scientific">Candidatus Thiodictyon syntrophicum</name>
    <dbReference type="NCBI Taxonomy" id="1166950"/>
    <lineage>
        <taxon>Bacteria</taxon>
        <taxon>Pseudomonadati</taxon>
        <taxon>Pseudomonadota</taxon>
        <taxon>Gammaproteobacteria</taxon>
        <taxon>Chromatiales</taxon>
        <taxon>Chromatiaceae</taxon>
        <taxon>Thiodictyon</taxon>
    </lineage>
</organism>
<dbReference type="OrthoDB" id="5298361at2"/>
<evidence type="ECO:0000313" key="4">
    <source>
        <dbReference type="Proteomes" id="UP000232638"/>
    </source>
</evidence>
<dbReference type="InterPro" id="IPR051734">
    <property type="entry name" value="VapB_TA_antitoxins"/>
</dbReference>
<dbReference type="Gene3D" id="2.10.260.10">
    <property type="match status" value="1"/>
</dbReference>
<dbReference type="SUPFAM" id="SSF89447">
    <property type="entry name" value="AbrB/MazE/MraZ-like"/>
    <property type="match status" value="1"/>
</dbReference>
<evidence type="ECO:0000256" key="1">
    <source>
        <dbReference type="ARBA" id="ARBA00007924"/>
    </source>
</evidence>
<gene>
    <name evidence="3" type="ORF">THSYN_00630</name>
</gene>
<evidence type="ECO:0000313" key="3">
    <source>
        <dbReference type="EMBL" id="AUB79611.1"/>
    </source>
</evidence>
<keyword evidence="4" id="KW-1185">Reference proteome</keyword>
<protein>
    <submittedName>
        <fullName evidence="3">Twitching motility protein PilT</fullName>
    </submittedName>
</protein>
<dbReference type="EMBL" id="CP020370">
    <property type="protein sequence ID" value="AUB79611.1"/>
    <property type="molecule type" value="Genomic_DNA"/>
</dbReference>
<sequence>MHASRRATLFINGSNQAIRIPRDFELPGKEALIHKEGDRLIIEPVPPPRLLAVLATLDPIDDTFPDIQDPAPEPVDL</sequence>
<dbReference type="KEGG" id="tsy:THSYN_00630"/>
<dbReference type="RefSeq" id="WP_100917431.1">
    <property type="nucleotide sequence ID" value="NZ_CP020370.1"/>
</dbReference>
<proteinExistence type="inferred from homology"/>
<comment type="similarity">
    <text evidence="1">Belongs to the VapB family.</text>
</comment>
<dbReference type="PANTHER" id="PTHR37550">
    <property type="entry name" value="ANTITOXIN VAPB1"/>
    <property type="match status" value="1"/>
</dbReference>